<evidence type="ECO:0000256" key="6">
    <source>
        <dbReference type="ARBA" id="ARBA00023136"/>
    </source>
</evidence>
<comment type="caution">
    <text evidence="7">The sequence shown here is derived from an EMBL/GenBank/DDBJ whole genome shotgun (WGS) entry which is preliminary data.</text>
</comment>
<evidence type="ECO:0000256" key="2">
    <source>
        <dbReference type="ARBA" id="ARBA00010488"/>
    </source>
</evidence>
<protein>
    <submittedName>
        <fullName evidence="7">CDP-glycerol:glycerophosphate glycerophosphotransferase</fullName>
    </submittedName>
</protein>
<dbReference type="Gene3D" id="3.90.550.10">
    <property type="entry name" value="Spore Coat Polysaccharide Biosynthesis Protein SpsA, Chain A"/>
    <property type="match status" value="1"/>
</dbReference>
<gene>
    <name evidence="7" type="ORF">BLX06_22070</name>
</gene>
<keyword evidence="4" id="KW-0808">Transferase</keyword>
<dbReference type="Pfam" id="PF04464">
    <property type="entry name" value="Glyphos_transf"/>
    <property type="match status" value="1"/>
</dbReference>
<comment type="subcellular location">
    <subcellularLocation>
        <location evidence="1">Cell membrane</location>
        <topology evidence="1">Peripheral membrane protein</topology>
    </subcellularLocation>
</comment>
<dbReference type="InterPro" id="IPR043148">
    <property type="entry name" value="TagF_C"/>
</dbReference>
<name>A0A9X6GEB2_BACCE</name>
<keyword evidence="5" id="KW-0777">Teichoic acid biosynthesis</keyword>
<dbReference type="InterPro" id="IPR051612">
    <property type="entry name" value="Teichoic_Acid_Biosynth"/>
</dbReference>
<reference evidence="7 8" key="1">
    <citation type="submission" date="2017-01" db="EMBL/GenBank/DDBJ databases">
        <title>Bacillus cereus isolates.</title>
        <authorList>
            <person name="Beno S.M."/>
        </authorList>
    </citation>
    <scope>NUCLEOTIDE SEQUENCE [LARGE SCALE GENOMIC DNA]</scope>
    <source>
        <strain evidence="7 8">FSL K6-1030</strain>
    </source>
</reference>
<accession>A0A9X6GEB2</accession>
<sequence>MKKRILIGSPINQKENILKEFLMSLQELETDELEVSYYFIDDNEESNSSALLEKFALEKENVLVLEEKNLQTYQRDENSHYWNEDLIWKVAKYKNKIIDKMLEEEYDYLFFVDSDLVLHPKTLQHLVQLNKDIVAEIFWTKWEKNNVELPQVWLYDHYTLYEHHREEVLEEKEIQRRTLEFLNMLKKPGVYEVGGLGACTLFSRSALEKGVNFSKIKNVTMWGEDRHLSIRAAALGIRLFVDSHFPAYHIYRDSELKGVKNYKQQYRKQMETKVKDYILDTVITVMEMYLDIGISPFEEENRNTSVSKMFLSLLKNQNELQLVTKKSGNFNVCYPQVIAMEHNQNKATVKLELIKSIHIGNDASENLICYVDLIKEDNEWIVNELHLEPQKKEYSSSGAVKKKKITLVYTSNSGSNTIALYKNIPSKVKDKHTIELIRQEMTDEYIQKIVSSDVVVITEGNYFLNKKMFNPQQIIIDLWHGFPMKAMGFVDNSEVNKNRFSKIWDQVNYTTSYSNLYNKVMNQCIKIDPNKYVVTGQPRNDLLFKKESRENLFQVLDKPDQGKNVIFYMPTYRSTSNHRKDGNRSWENLFDFETFNISEFKKFLQEKNCEIIVKLHPAEEYKVRQIIENISGVHLLTDSMLASKGVDLYEVLGATDLLITDYSSVYFDYLLLDKPIIFTPVDYKEYEENRGFLLSPYEEWTPGPKAITQKSLQMKIEEELKNKNQYQKMRRNIKGRVHQYQDAKSIQRVWDLIERVL</sequence>
<dbReference type="InterPro" id="IPR029044">
    <property type="entry name" value="Nucleotide-diphossugar_trans"/>
</dbReference>
<dbReference type="PANTHER" id="PTHR37316">
    <property type="entry name" value="TEICHOIC ACID GLYCEROL-PHOSPHATE PRIMASE"/>
    <property type="match status" value="1"/>
</dbReference>
<dbReference type="CDD" id="cd00761">
    <property type="entry name" value="Glyco_tranf_GTA_type"/>
    <property type="match status" value="1"/>
</dbReference>
<evidence type="ECO:0000256" key="5">
    <source>
        <dbReference type="ARBA" id="ARBA00022944"/>
    </source>
</evidence>
<comment type="similarity">
    <text evidence="2">Belongs to the CDP-glycerol glycerophosphotransferase family.</text>
</comment>
<dbReference type="GO" id="GO:0047355">
    <property type="term" value="F:CDP-glycerol glycerophosphotransferase activity"/>
    <property type="evidence" value="ECO:0007669"/>
    <property type="project" value="InterPro"/>
</dbReference>
<dbReference type="InterPro" id="IPR007554">
    <property type="entry name" value="Glycerophosphate_synth"/>
</dbReference>
<dbReference type="RefSeq" id="WP_063264172.1">
    <property type="nucleotide sequence ID" value="NZ_AP022981.1"/>
</dbReference>
<evidence type="ECO:0000256" key="4">
    <source>
        <dbReference type="ARBA" id="ARBA00022679"/>
    </source>
</evidence>
<evidence type="ECO:0000256" key="3">
    <source>
        <dbReference type="ARBA" id="ARBA00022475"/>
    </source>
</evidence>
<evidence type="ECO:0000313" key="8">
    <source>
        <dbReference type="Proteomes" id="UP000190641"/>
    </source>
</evidence>
<evidence type="ECO:0000256" key="1">
    <source>
        <dbReference type="ARBA" id="ARBA00004202"/>
    </source>
</evidence>
<dbReference type="SUPFAM" id="SSF53756">
    <property type="entry name" value="UDP-Glycosyltransferase/glycogen phosphorylase"/>
    <property type="match status" value="1"/>
</dbReference>
<keyword evidence="3" id="KW-1003">Cell membrane</keyword>
<evidence type="ECO:0000313" key="7">
    <source>
        <dbReference type="EMBL" id="OOR72931.1"/>
    </source>
</evidence>
<dbReference type="Pfam" id="PF03452">
    <property type="entry name" value="Anp1"/>
    <property type="match status" value="1"/>
</dbReference>
<dbReference type="PANTHER" id="PTHR37316:SF3">
    <property type="entry name" value="TEICHOIC ACID GLYCEROL-PHOSPHATE TRANSFERASE"/>
    <property type="match status" value="1"/>
</dbReference>
<dbReference type="GO" id="GO:0019350">
    <property type="term" value="P:teichoic acid biosynthetic process"/>
    <property type="evidence" value="ECO:0007669"/>
    <property type="project" value="UniProtKB-KW"/>
</dbReference>
<dbReference type="Gene3D" id="3.40.50.11820">
    <property type="match status" value="1"/>
</dbReference>
<keyword evidence="6" id="KW-0472">Membrane</keyword>
<dbReference type="SUPFAM" id="SSF53448">
    <property type="entry name" value="Nucleotide-diphospho-sugar transferases"/>
    <property type="match status" value="1"/>
</dbReference>
<dbReference type="Gene3D" id="3.40.50.12580">
    <property type="match status" value="1"/>
</dbReference>
<dbReference type="GO" id="GO:0005886">
    <property type="term" value="C:plasma membrane"/>
    <property type="evidence" value="ECO:0007669"/>
    <property type="project" value="UniProtKB-SubCell"/>
</dbReference>
<dbReference type="Proteomes" id="UP000190641">
    <property type="component" value="Unassembled WGS sequence"/>
</dbReference>
<dbReference type="EMBL" id="MUAU01000094">
    <property type="protein sequence ID" value="OOR72931.1"/>
    <property type="molecule type" value="Genomic_DNA"/>
</dbReference>
<organism evidence="7 8">
    <name type="scientific">Bacillus cereus</name>
    <dbReference type="NCBI Taxonomy" id="1396"/>
    <lineage>
        <taxon>Bacteria</taxon>
        <taxon>Bacillati</taxon>
        <taxon>Bacillota</taxon>
        <taxon>Bacilli</taxon>
        <taxon>Bacillales</taxon>
        <taxon>Bacillaceae</taxon>
        <taxon>Bacillus</taxon>
        <taxon>Bacillus cereus group</taxon>
    </lineage>
</organism>
<dbReference type="InterPro" id="IPR043149">
    <property type="entry name" value="TagF_N"/>
</dbReference>
<proteinExistence type="inferred from homology"/>
<dbReference type="AlphaFoldDB" id="A0A9X6GEB2"/>